<evidence type="ECO:0000256" key="6">
    <source>
        <dbReference type="ARBA" id="ARBA00022679"/>
    </source>
</evidence>
<name>A0A3E1EUX9_9FLAO</name>
<dbReference type="AlphaFoldDB" id="A0A3E1EUX9"/>
<dbReference type="InterPro" id="IPR002606">
    <property type="entry name" value="Riboflavin_kinase_bac"/>
</dbReference>
<dbReference type="GO" id="GO:0006747">
    <property type="term" value="P:FAD biosynthetic process"/>
    <property type="evidence" value="ECO:0007669"/>
    <property type="project" value="UniProtKB-UniRule"/>
</dbReference>
<evidence type="ECO:0000256" key="14">
    <source>
        <dbReference type="ARBA" id="ARBA00049494"/>
    </source>
</evidence>
<evidence type="ECO:0000256" key="1">
    <source>
        <dbReference type="ARBA" id="ARBA00002121"/>
    </source>
</evidence>
<evidence type="ECO:0000313" key="17">
    <source>
        <dbReference type="EMBL" id="RFC53312.1"/>
    </source>
</evidence>
<evidence type="ECO:0000256" key="7">
    <source>
        <dbReference type="ARBA" id="ARBA00022695"/>
    </source>
</evidence>
<keyword evidence="9 15" id="KW-0418">Kinase</keyword>
<dbReference type="Gene3D" id="2.40.30.30">
    <property type="entry name" value="Riboflavin kinase-like"/>
    <property type="match status" value="1"/>
</dbReference>
<dbReference type="SUPFAM" id="SSF52374">
    <property type="entry name" value="Nucleotidylyl transferase"/>
    <property type="match status" value="1"/>
</dbReference>
<dbReference type="NCBIfam" id="NF004160">
    <property type="entry name" value="PRK05627.1-3"/>
    <property type="match status" value="1"/>
</dbReference>
<keyword evidence="18" id="KW-1185">Reference proteome</keyword>
<comment type="catalytic activity">
    <reaction evidence="14 15">
        <text>FMN + ATP + H(+) = FAD + diphosphate</text>
        <dbReference type="Rhea" id="RHEA:17237"/>
        <dbReference type="ChEBI" id="CHEBI:15378"/>
        <dbReference type="ChEBI" id="CHEBI:30616"/>
        <dbReference type="ChEBI" id="CHEBI:33019"/>
        <dbReference type="ChEBI" id="CHEBI:57692"/>
        <dbReference type="ChEBI" id="CHEBI:58210"/>
        <dbReference type="EC" id="2.7.7.2"/>
    </reaction>
</comment>
<proteinExistence type="inferred from homology"/>
<dbReference type="SUPFAM" id="SSF82114">
    <property type="entry name" value="Riboflavin kinase-like"/>
    <property type="match status" value="1"/>
</dbReference>
<dbReference type="GO" id="GO:0005524">
    <property type="term" value="F:ATP binding"/>
    <property type="evidence" value="ECO:0007669"/>
    <property type="project" value="UniProtKB-UniRule"/>
</dbReference>
<keyword evidence="8 15" id="KW-0547">Nucleotide-binding</keyword>
<keyword evidence="12" id="KW-0511">Multifunctional enzyme</keyword>
<protein>
    <recommendedName>
        <fullName evidence="15">Riboflavin biosynthesis protein</fullName>
    </recommendedName>
    <domain>
        <recommendedName>
            <fullName evidence="15">Riboflavin kinase</fullName>
            <ecNumber evidence="15">2.7.1.26</ecNumber>
        </recommendedName>
        <alternativeName>
            <fullName evidence="15">Flavokinase</fullName>
        </alternativeName>
    </domain>
    <domain>
        <recommendedName>
            <fullName evidence="15">FMN adenylyltransferase</fullName>
            <ecNumber evidence="15">2.7.7.2</ecNumber>
        </recommendedName>
        <alternativeName>
            <fullName evidence="15">FAD pyrophosphorylase</fullName>
        </alternativeName>
        <alternativeName>
            <fullName evidence="15">FAD synthase</fullName>
        </alternativeName>
    </domain>
</protein>
<keyword evidence="4 15" id="KW-0285">Flavoprotein</keyword>
<dbReference type="InterPro" id="IPR015865">
    <property type="entry name" value="Riboflavin_kinase_bac/euk"/>
</dbReference>
<dbReference type="FunFam" id="3.40.50.620:FF:000021">
    <property type="entry name" value="Riboflavin biosynthesis protein"/>
    <property type="match status" value="1"/>
</dbReference>
<gene>
    <name evidence="17" type="ORF">DXU93_13755</name>
</gene>
<keyword evidence="11 15" id="KW-0067">ATP-binding</keyword>
<evidence type="ECO:0000256" key="13">
    <source>
        <dbReference type="ARBA" id="ARBA00047880"/>
    </source>
</evidence>
<reference evidence="17 18" key="1">
    <citation type="submission" date="2018-08" db="EMBL/GenBank/DDBJ databases">
        <title>The draft genome squence of Brumimicrobium sp. N62.</title>
        <authorList>
            <person name="Du Z.-J."/>
            <person name="Luo H.-R."/>
        </authorList>
    </citation>
    <scope>NUCLEOTIDE SEQUENCE [LARGE SCALE GENOMIC DNA]</scope>
    <source>
        <strain evidence="17 18">N62</strain>
    </source>
</reference>
<dbReference type="GO" id="GO:0009231">
    <property type="term" value="P:riboflavin biosynthetic process"/>
    <property type="evidence" value="ECO:0007669"/>
    <property type="project" value="InterPro"/>
</dbReference>
<comment type="pathway">
    <text evidence="2 15">Cofactor biosynthesis; FAD biosynthesis; FAD from FMN: step 1/1.</text>
</comment>
<evidence type="ECO:0000256" key="4">
    <source>
        <dbReference type="ARBA" id="ARBA00022630"/>
    </source>
</evidence>
<dbReference type="EMBL" id="QURB01000010">
    <property type="protein sequence ID" value="RFC53312.1"/>
    <property type="molecule type" value="Genomic_DNA"/>
</dbReference>
<evidence type="ECO:0000256" key="11">
    <source>
        <dbReference type="ARBA" id="ARBA00022840"/>
    </source>
</evidence>
<dbReference type="UniPathway" id="UPA00277">
    <property type="reaction ID" value="UER00407"/>
</dbReference>
<dbReference type="UniPathway" id="UPA00276">
    <property type="reaction ID" value="UER00406"/>
</dbReference>
<dbReference type="NCBIfam" id="TIGR00083">
    <property type="entry name" value="ribF"/>
    <property type="match status" value="1"/>
</dbReference>
<dbReference type="Gene3D" id="3.40.50.620">
    <property type="entry name" value="HUPs"/>
    <property type="match status" value="1"/>
</dbReference>
<evidence type="ECO:0000256" key="10">
    <source>
        <dbReference type="ARBA" id="ARBA00022827"/>
    </source>
</evidence>
<dbReference type="RefSeq" id="WP_116881934.1">
    <property type="nucleotide sequence ID" value="NZ_QURB01000010.1"/>
</dbReference>
<feature type="domain" description="Riboflavin kinase" evidence="16">
    <location>
        <begin position="174"/>
        <end position="301"/>
    </location>
</feature>
<dbReference type="InterPro" id="IPR023468">
    <property type="entry name" value="Riboflavin_kinase"/>
</dbReference>
<evidence type="ECO:0000256" key="5">
    <source>
        <dbReference type="ARBA" id="ARBA00022643"/>
    </source>
</evidence>
<evidence type="ECO:0000256" key="9">
    <source>
        <dbReference type="ARBA" id="ARBA00022777"/>
    </source>
</evidence>
<dbReference type="Pfam" id="PF06574">
    <property type="entry name" value="FAD_syn"/>
    <property type="match status" value="1"/>
</dbReference>
<keyword evidence="7 15" id="KW-0548">Nucleotidyltransferase</keyword>
<dbReference type="CDD" id="cd02064">
    <property type="entry name" value="FAD_synthetase_N"/>
    <property type="match status" value="1"/>
</dbReference>
<comment type="caution">
    <text evidence="17">The sequence shown here is derived from an EMBL/GenBank/DDBJ whole genome shotgun (WGS) entry which is preliminary data.</text>
</comment>
<dbReference type="PIRSF" id="PIRSF004491">
    <property type="entry name" value="FAD_Synth"/>
    <property type="match status" value="1"/>
</dbReference>
<dbReference type="InterPro" id="IPR014729">
    <property type="entry name" value="Rossmann-like_a/b/a_fold"/>
</dbReference>
<dbReference type="FunFam" id="2.40.30.30:FF:000003">
    <property type="entry name" value="Riboflavin biosynthesis protein"/>
    <property type="match status" value="1"/>
</dbReference>
<dbReference type="GO" id="GO:0003919">
    <property type="term" value="F:FMN adenylyltransferase activity"/>
    <property type="evidence" value="ECO:0007669"/>
    <property type="project" value="UniProtKB-UniRule"/>
</dbReference>
<keyword evidence="10 15" id="KW-0274">FAD</keyword>
<comment type="catalytic activity">
    <reaction evidence="13 15">
        <text>riboflavin + ATP = FMN + ADP + H(+)</text>
        <dbReference type="Rhea" id="RHEA:14357"/>
        <dbReference type="ChEBI" id="CHEBI:15378"/>
        <dbReference type="ChEBI" id="CHEBI:30616"/>
        <dbReference type="ChEBI" id="CHEBI:57986"/>
        <dbReference type="ChEBI" id="CHEBI:58210"/>
        <dbReference type="ChEBI" id="CHEBI:456216"/>
        <dbReference type="EC" id="2.7.1.26"/>
    </reaction>
</comment>
<evidence type="ECO:0000256" key="8">
    <source>
        <dbReference type="ARBA" id="ARBA00022741"/>
    </source>
</evidence>
<dbReference type="GO" id="GO:0009398">
    <property type="term" value="P:FMN biosynthetic process"/>
    <property type="evidence" value="ECO:0007669"/>
    <property type="project" value="UniProtKB-UniRule"/>
</dbReference>
<evidence type="ECO:0000313" key="18">
    <source>
        <dbReference type="Proteomes" id="UP000257127"/>
    </source>
</evidence>
<dbReference type="EC" id="2.7.7.2" evidence="15"/>
<evidence type="ECO:0000256" key="12">
    <source>
        <dbReference type="ARBA" id="ARBA00023268"/>
    </source>
</evidence>
<dbReference type="OrthoDB" id="9803667at2"/>
<dbReference type="GO" id="GO:0008531">
    <property type="term" value="F:riboflavin kinase activity"/>
    <property type="evidence" value="ECO:0007669"/>
    <property type="project" value="UniProtKB-UniRule"/>
</dbReference>
<dbReference type="Pfam" id="PF01687">
    <property type="entry name" value="Flavokinase"/>
    <property type="match status" value="1"/>
</dbReference>
<dbReference type="InterPro" id="IPR023465">
    <property type="entry name" value="Riboflavin_kinase_dom_sf"/>
</dbReference>
<comment type="similarity">
    <text evidence="15">Belongs to the ribF family.</text>
</comment>
<dbReference type="PANTHER" id="PTHR22749">
    <property type="entry name" value="RIBOFLAVIN KINASE/FMN ADENYLYLTRANSFERASE"/>
    <property type="match status" value="1"/>
</dbReference>
<evidence type="ECO:0000256" key="3">
    <source>
        <dbReference type="ARBA" id="ARBA00005201"/>
    </source>
</evidence>
<dbReference type="Proteomes" id="UP000257127">
    <property type="component" value="Unassembled WGS sequence"/>
</dbReference>
<evidence type="ECO:0000256" key="15">
    <source>
        <dbReference type="PIRNR" id="PIRNR004491"/>
    </source>
</evidence>
<sequence>MSKIPHPVLTIGTFDGVHLGHQKIIKQLNEVAAKNGGESVLFTFYPHPRMVLFPDAHGLKLIQTQEEKLDKLERMGLKNIIVHPFTKEFSRLTAIEFVRDFLINQLNIKTIVIGYDHQFGKNREGSIELLKDLAPVYDFEVIEIGAKDIDEVNVSSTKIRKALKEGDIELANTYLGEEFQINGKVVRGEQLGTKLGFPTANIDVENEIKSIPKNGVYATRVILENGNSHFGLVNIGERPTVDDSGKTTIEVYILDFEGDLYGSKLQLKMLKRLRDEKKFNTIEELKTEMKNDEKCLRNWINDFNW</sequence>
<organism evidence="17 18">
    <name type="scientific">Brumimicrobium aurantiacum</name>
    <dbReference type="NCBI Taxonomy" id="1737063"/>
    <lineage>
        <taxon>Bacteria</taxon>
        <taxon>Pseudomonadati</taxon>
        <taxon>Bacteroidota</taxon>
        <taxon>Flavobacteriia</taxon>
        <taxon>Flavobacteriales</taxon>
        <taxon>Crocinitomicaceae</taxon>
        <taxon>Brumimicrobium</taxon>
    </lineage>
</organism>
<dbReference type="PANTHER" id="PTHR22749:SF6">
    <property type="entry name" value="RIBOFLAVIN KINASE"/>
    <property type="match status" value="1"/>
</dbReference>
<dbReference type="InterPro" id="IPR015864">
    <property type="entry name" value="FAD_synthase"/>
</dbReference>
<evidence type="ECO:0000259" key="16">
    <source>
        <dbReference type="SMART" id="SM00904"/>
    </source>
</evidence>
<keyword evidence="6 15" id="KW-0808">Transferase</keyword>
<accession>A0A3E1EUX9</accession>
<dbReference type="NCBIfam" id="NF004162">
    <property type="entry name" value="PRK05627.1-5"/>
    <property type="match status" value="1"/>
</dbReference>
<comment type="pathway">
    <text evidence="3 15">Cofactor biosynthesis; FMN biosynthesis; FMN from riboflavin (ATP route): step 1/1.</text>
</comment>
<comment type="function">
    <text evidence="1">Catalyzes the phosphorylation of riboflavin to FMN followed by the adenylation of FMN to FAD.</text>
</comment>
<dbReference type="EC" id="2.7.1.26" evidence="15"/>
<keyword evidence="5 15" id="KW-0288">FMN</keyword>
<evidence type="ECO:0000256" key="2">
    <source>
        <dbReference type="ARBA" id="ARBA00004726"/>
    </source>
</evidence>
<dbReference type="SMART" id="SM00904">
    <property type="entry name" value="Flavokinase"/>
    <property type="match status" value="1"/>
</dbReference>